<evidence type="ECO:0000313" key="1">
    <source>
        <dbReference type="EMBL" id="RHB73552.1"/>
    </source>
</evidence>
<comment type="caution">
    <text evidence="1">The sequence shown here is derived from an EMBL/GenBank/DDBJ whole genome shotgun (WGS) entry which is preliminary data.</text>
</comment>
<evidence type="ECO:0000313" key="2">
    <source>
        <dbReference type="EMBL" id="RHE23833.1"/>
    </source>
</evidence>
<sequence>MSSCSLCFPATNIKEGHGQKKYPGQTTRICDRQPTICDEWRISVTNSYRFILFSISAFTSLA</sequence>
<evidence type="ECO:0000313" key="3">
    <source>
        <dbReference type="Proteomes" id="UP000283601"/>
    </source>
</evidence>
<dbReference type="Proteomes" id="UP000286114">
    <property type="component" value="Unassembled WGS sequence"/>
</dbReference>
<organism evidence="1 4">
    <name type="scientific">Bacteroides uniformis</name>
    <dbReference type="NCBI Taxonomy" id="820"/>
    <lineage>
        <taxon>Bacteria</taxon>
        <taxon>Pseudomonadati</taxon>
        <taxon>Bacteroidota</taxon>
        <taxon>Bacteroidia</taxon>
        <taxon>Bacteroidales</taxon>
        <taxon>Bacteroidaceae</taxon>
        <taxon>Bacteroides</taxon>
    </lineage>
</organism>
<reference evidence="3 4" key="1">
    <citation type="submission" date="2018-08" db="EMBL/GenBank/DDBJ databases">
        <title>A genome reference for cultivated species of the human gut microbiota.</title>
        <authorList>
            <person name="Zou Y."/>
            <person name="Xue W."/>
            <person name="Luo G."/>
        </authorList>
    </citation>
    <scope>NUCLEOTIDE SEQUENCE [LARGE SCALE GENOMIC DNA]</scope>
    <source>
        <strain evidence="2 3">AM29-12AC</strain>
        <strain evidence="1 4">AM39-1</strain>
    </source>
</reference>
<accession>A0A413X9V9</accession>
<gene>
    <name evidence="2" type="ORF">DW758_08985</name>
    <name evidence="1" type="ORF">DW873_09435</name>
</gene>
<name>A0A413X9V9_BACUN</name>
<dbReference type="Proteomes" id="UP000283601">
    <property type="component" value="Unassembled WGS sequence"/>
</dbReference>
<evidence type="ECO:0000313" key="4">
    <source>
        <dbReference type="Proteomes" id="UP000286114"/>
    </source>
</evidence>
<dbReference type="AlphaFoldDB" id="A0A413X9V9"/>
<protein>
    <submittedName>
        <fullName evidence="1">Uncharacterized protein</fullName>
    </submittedName>
</protein>
<dbReference type="EMBL" id="QSJZ01000005">
    <property type="protein sequence ID" value="RHE23833.1"/>
    <property type="molecule type" value="Genomic_DNA"/>
</dbReference>
<dbReference type="EMBL" id="QSHA01000006">
    <property type="protein sequence ID" value="RHB73552.1"/>
    <property type="molecule type" value="Genomic_DNA"/>
</dbReference>
<proteinExistence type="predicted"/>